<evidence type="ECO:0000313" key="3">
    <source>
        <dbReference type="EMBL" id="KAK7539988.1"/>
    </source>
</evidence>
<dbReference type="EMBL" id="JBBPEH010000004">
    <property type="protein sequence ID" value="KAK7539988.1"/>
    <property type="molecule type" value="Genomic_DNA"/>
</dbReference>
<feature type="domain" description="Nephrocystin 3-like N-terminal" evidence="2">
    <location>
        <begin position="471"/>
        <end position="645"/>
    </location>
</feature>
<evidence type="ECO:0000313" key="4">
    <source>
        <dbReference type="Proteomes" id="UP001360953"/>
    </source>
</evidence>
<dbReference type="InterPro" id="IPR029058">
    <property type="entry name" value="AB_hydrolase_fold"/>
</dbReference>
<dbReference type="InterPro" id="IPR027417">
    <property type="entry name" value="P-loop_NTPase"/>
</dbReference>
<dbReference type="GeneID" id="92036877"/>
<dbReference type="SUPFAM" id="SSF53474">
    <property type="entry name" value="alpha/beta-Hydrolases"/>
    <property type="match status" value="1"/>
</dbReference>
<accession>A0ABR1LZH6</accession>
<dbReference type="Gene3D" id="3.40.50.1820">
    <property type="entry name" value="alpha/beta hydrolase"/>
    <property type="match status" value="1"/>
</dbReference>
<dbReference type="RefSeq" id="XP_066657259.1">
    <property type="nucleotide sequence ID" value="XM_066803971.1"/>
</dbReference>
<gene>
    <name evidence="3" type="ORF">J3D65DRAFT_693811</name>
</gene>
<dbReference type="Pfam" id="PF24883">
    <property type="entry name" value="NPHP3_N"/>
    <property type="match status" value="1"/>
</dbReference>
<keyword evidence="4" id="KW-1185">Reference proteome</keyword>
<protein>
    <recommendedName>
        <fullName evidence="2">Nephrocystin 3-like N-terminal domain-containing protein</fullName>
    </recommendedName>
</protein>
<keyword evidence="1" id="KW-0677">Repeat</keyword>
<comment type="caution">
    <text evidence="3">The sequence shown here is derived from an EMBL/GenBank/DDBJ whole genome shotgun (WGS) entry which is preliminary data.</text>
</comment>
<sequence length="1020" mass="116973">MEPTSAQSNFRATSLTTRAGRWLLRVCYQLIQAIKSSALRIQSSSTTDAHKQLFRLQGLPITYHDCHVDREDAKKIVREVFNVESDTNVTVHSLAKLFADQEQTATLTFSRLPLELEQRMKDQAQIDFHHLPSGLDLTLDTHFDSLTPLYSPPDSEYSLDVIALPGLGANAFWAFKSRVSGYMWLRDGLRHSMPSARVMIFGYDSQLEGSNSNQSLVDLGRKFRDALVSEISARNRDKASNGLRPIALIGQSLGGLLIKQAMFELADGSPDERMLLKAIGGIFFFGTPNSGMDIKSTIPMVEGQPNEQFLHSIGNGSQLLQVFRQKWEKYTAGSSAEVSPRLKIYSFYETIESPTALKDAHGRWRMIGKRALLVDRDSATHGRPWQADTNRFVIPMNTAHSDMVKFASKRDGVYRYNVIPGLESISKGHDSKYLDGWISFEQEELLQSCLSSLRFSGQDSGRQQITEAENNTCEWILENDTYFEWLNGPQSLLWIEGHPGVGKSTVLNHALQSYRDKLKHHVVASYFFLGTATDLLQKTPLGLYRWLLCQTIKHFPITFWDLILRCEEMESSRRQTNQWWSWRPEELKRFLKEIIPRASRRRPIAIFIDALDECAEEDREAVIDLIDAWRHSNTPQTLKICVSSRHYPVTLTGSGALRIPVERHNYLDIETFVKNELSSLQFQDYEEIANQIISKAQGLFQWADLVCKKVRRMVYKGKTKKQIRAEILKVPETLNRLYESLLLEDPGDREQTLKLFQWISSSTWPLELFELQWVLVLSPGMAEKSVSDCQKSGNVRESPEKLMAAIRDLSKGLVDFTNEDPNGSVSIRTNEARKSSHIQDGMVRRHGIIRREWRTKAHLIHQTVKDYLIEKGLSLLEGPKLQSNPIGRAHYCIARSSLHYLFLDETYTMGQTVDDFPSPIYWSFWRRFRVHLAESDKQWGDDLAIVKAFSFCSEEAIRHFRMSMEFYIGFSSSLVFASEEERLIRLDKDEEEERKIVDVLKRADRDELRSCPARSKPASI</sequence>
<proteinExistence type="predicted"/>
<evidence type="ECO:0000256" key="1">
    <source>
        <dbReference type="ARBA" id="ARBA00022737"/>
    </source>
</evidence>
<reference evidence="3 4" key="1">
    <citation type="submission" date="2024-04" db="EMBL/GenBank/DDBJ databases">
        <title>Phyllosticta paracitricarpa is synonymous to the EU quarantine fungus P. citricarpa based on phylogenomic analyses.</title>
        <authorList>
            <consortium name="Lawrence Berkeley National Laboratory"/>
            <person name="Van ingen-buijs V.A."/>
            <person name="Van westerhoven A.C."/>
            <person name="Haridas S."/>
            <person name="Skiadas P."/>
            <person name="Martin F."/>
            <person name="Groenewald J.Z."/>
            <person name="Crous P.W."/>
            <person name="Seidl M.F."/>
        </authorList>
    </citation>
    <scope>NUCLEOTIDE SEQUENCE [LARGE SCALE GENOMIC DNA]</scope>
    <source>
        <strain evidence="3 4">CPC 17464</strain>
    </source>
</reference>
<dbReference type="Gene3D" id="3.40.50.300">
    <property type="entry name" value="P-loop containing nucleotide triphosphate hydrolases"/>
    <property type="match status" value="1"/>
</dbReference>
<dbReference type="Proteomes" id="UP001360953">
    <property type="component" value="Unassembled WGS sequence"/>
</dbReference>
<name>A0ABR1LZH6_9PEZI</name>
<dbReference type="SUPFAM" id="SSF52540">
    <property type="entry name" value="P-loop containing nucleoside triphosphate hydrolases"/>
    <property type="match status" value="1"/>
</dbReference>
<organism evidence="3 4">
    <name type="scientific">Phyllosticta citribraziliensis</name>
    <dbReference type="NCBI Taxonomy" id="989973"/>
    <lineage>
        <taxon>Eukaryota</taxon>
        <taxon>Fungi</taxon>
        <taxon>Dikarya</taxon>
        <taxon>Ascomycota</taxon>
        <taxon>Pezizomycotina</taxon>
        <taxon>Dothideomycetes</taxon>
        <taxon>Dothideomycetes incertae sedis</taxon>
        <taxon>Botryosphaeriales</taxon>
        <taxon>Phyllostictaceae</taxon>
        <taxon>Phyllosticta</taxon>
    </lineage>
</organism>
<dbReference type="PANTHER" id="PTHR10039:SF5">
    <property type="entry name" value="NACHT DOMAIN-CONTAINING PROTEIN"/>
    <property type="match status" value="1"/>
</dbReference>
<evidence type="ECO:0000259" key="2">
    <source>
        <dbReference type="Pfam" id="PF24883"/>
    </source>
</evidence>
<dbReference type="PANTHER" id="PTHR10039">
    <property type="entry name" value="AMELOGENIN"/>
    <property type="match status" value="1"/>
</dbReference>
<dbReference type="InterPro" id="IPR056884">
    <property type="entry name" value="NPHP3-like_N"/>
</dbReference>